<evidence type="ECO:0000256" key="5">
    <source>
        <dbReference type="ARBA" id="ARBA00023065"/>
    </source>
</evidence>
<keyword evidence="8" id="KW-0066">ATP synthesis</keyword>
<dbReference type="Gene3D" id="3.40.50.300">
    <property type="entry name" value="P-loop containing nucleotide triphosphate hydrolases"/>
    <property type="match status" value="1"/>
</dbReference>
<dbReference type="Pfam" id="PF00006">
    <property type="entry name" value="ATP-synt_ab"/>
    <property type="match status" value="1"/>
</dbReference>
<feature type="domain" description="ATPase F1/V1/A1 complex alpha/beta subunit N-terminal" evidence="10">
    <location>
        <begin position="58"/>
        <end position="95"/>
    </location>
</feature>
<feature type="domain" description="ATP synthase A/B type C-terminal" evidence="12">
    <location>
        <begin position="477"/>
        <end position="558"/>
    </location>
</feature>
<evidence type="ECO:0000256" key="4">
    <source>
        <dbReference type="ARBA" id="ARBA00022967"/>
    </source>
</evidence>
<dbReference type="RefSeq" id="WP_090724027.1">
    <property type="nucleotide sequence ID" value="NZ_FOOU01000001.1"/>
</dbReference>
<feature type="domain" description="ATPase F1/V1/A1 complex alpha/beta subunit nucleotide-binding" evidence="9">
    <location>
        <begin position="248"/>
        <end position="468"/>
    </location>
</feature>
<comment type="catalytic activity">
    <reaction evidence="8">
        <text>ATP + H2O + 4 H(+)(in) = ADP + phosphate + 5 H(+)(out)</text>
        <dbReference type="Rhea" id="RHEA:57720"/>
        <dbReference type="ChEBI" id="CHEBI:15377"/>
        <dbReference type="ChEBI" id="CHEBI:15378"/>
        <dbReference type="ChEBI" id="CHEBI:30616"/>
        <dbReference type="ChEBI" id="CHEBI:43474"/>
        <dbReference type="ChEBI" id="CHEBI:456216"/>
        <dbReference type="EC" id="7.1.2.2"/>
    </reaction>
</comment>
<dbReference type="InterPro" id="IPR024034">
    <property type="entry name" value="ATPase_F1/V1_b/a_C"/>
</dbReference>
<keyword evidence="5 8" id="KW-0406">Ion transport</keyword>
<reference evidence="14" key="1">
    <citation type="submission" date="2016-10" db="EMBL/GenBank/DDBJ databases">
        <authorList>
            <person name="Varghese N."/>
            <person name="Submissions S."/>
        </authorList>
    </citation>
    <scope>NUCLEOTIDE SEQUENCE [LARGE SCALE GENOMIC DNA]</scope>
    <source>
        <strain evidence="14">CGMCC 1.10971</strain>
    </source>
</reference>
<dbReference type="InterPro" id="IPR055190">
    <property type="entry name" value="ATP-synt_VA_C"/>
</dbReference>
<dbReference type="GO" id="GO:0005524">
    <property type="term" value="F:ATP binding"/>
    <property type="evidence" value="ECO:0007669"/>
    <property type="project" value="UniProtKB-UniRule"/>
</dbReference>
<feature type="binding site" evidence="8">
    <location>
        <begin position="267"/>
        <end position="274"/>
    </location>
    <ligand>
        <name>ATP</name>
        <dbReference type="ChEBI" id="CHEBI:30616"/>
    </ligand>
</feature>
<protein>
    <recommendedName>
        <fullName evidence="8">V-type ATP synthase alpha chain</fullName>
        <ecNumber evidence="8">7.1.2.2</ecNumber>
    </recommendedName>
    <alternativeName>
        <fullName evidence="8">V-ATPase subunit A</fullName>
    </alternativeName>
</protein>
<evidence type="ECO:0000313" key="13">
    <source>
        <dbReference type="EMBL" id="SFF89198.1"/>
    </source>
</evidence>
<keyword evidence="2 8" id="KW-0547">Nucleotide-binding</keyword>
<dbReference type="OrthoDB" id="9801639at2"/>
<evidence type="ECO:0000256" key="7">
    <source>
        <dbReference type="ARBA" id="ARBA00054855"/>
    </source>
</evidence>
<dbReference type="InterPro" id="IPR031686">
    <property type="entry name" value="ATP-synth_a_Xtn"/>
</dbReference>
<name>A0A1I2ME40_9GAMM</name>
<dbReference type="GO" id="GO:0042777">
    <property type="term" value="P:proton motive force-driven plasma membrane ATP synthesis"/>
    <property type="evidence" value="ECO:0007669"/>
    <property type="project" value="UniProtKB-UniRule"/>
</dbReference>
<dbReference type="InterPro" id="IPR004100">
    <property type="entry name" value="ATPase_F1/V1/A1_a/bsu_N"/>
</dbReference>
<dbReference type="InterPro" id="IPR022878">
    <property type="entry name" value="V-ATPase_asu"/>
</dbReference>
<keyword evidence="1 8" id="KW-0813">Transport</keyword>
<accession>A0A1I2ME40</accession>
<evidence type="ECO:0000256" key="3">
    <source>
        <dbReference type="ARBA" id="ARBA00022840"/>
    </source>
</evidence>
<dbReference type="Gene3D" id="1.10.1140.10">
    <property type="entry name" value="Bovine Mitochondrial F1-atpase, Atp Synthase Beta Chain, Chain D, domain 3"/>
    <property type="match status" value="1"/>
</dbReference>
<dbReference type="EMBL" id="FOOU01000001">
    <property type="protein sequence ID" value="SFF89198.1"/>
    <property type="molecule type" value="Genomic_DNA"/>
</dbReference>
<dbReference type="EC" id="7.1.2.2" evidence="8"/>
<dbReference type="STRING" id="1045558.SAMN05216175_101556"/>
<gene>
    <name evidence="8" type="primary">atpA</name>
    <name evidence="13" type="ORF">SAMN05216175_101556</name>
</gene>
<evidence type="ECO:0000259" key="12">
    <source>
        <dbReference type="Pfam" id="PF22919"/>
    </source>
</evidence>
<dbReference type="Pfam" id="PF22919">
    <property type="entry name" value="ATP-synt_VA_C"/>
    <property type="match status" value="1"/>
</dbReference>
<dbReference type="Pfam" id="PF02874">
    <property type="entry name" value="ATP-synt_ab_N"/>
    <property type="match status" value="1"/>
</dbReference>
<feature type="domain" description="ATPsynthase alpha/beta subunit barrel-sandwich" evidence="11">
    <location>
        <begin position="136"/>
        <end position="222"/>
    </location>
</feature>
<dbReference type="NCBIfam" id="NF003220">
    <property type="entry name" value="PRK04192.1"/>
    <property type="match status" value="1"/>
</dbReference>
<dbReference type="SUPFAM" id="SSF52540">
    <property type="entry name" value="P-loop containing nucleoside triphosphate hydrolases"/>
    <property type="match status" value="1"/>
</dbReference>
<dbReference type="Proteomes" id="UP000198623">
    <property type="component" value="Unassembled WGS sequence"/>
</dbReference>
<organism evidence="13 14">
    <name type="scientific">Neptunomonas qingdaonensis</name>
    <dbReference type="NCBI Taxonomy" id="1045558"/>
    <lineage>
        <taxon>Bacteria</taxon>
        <taxon>Pseudomonadati</taxon>
        <taxon>Pseudomonadota</taxon>
        <taxon>Gammaproteobacteria</taxon>
        <taxon>Oceanospirillales</taxon>
        <taxon>Oceanospirillaceae</taxon>
        <taxon>Neptunomonas</taxon>
    </lineage>
</organism>
<evidence type="ECO:0000256" key="8">
    <source>
        <dbReference type="HAMAP-Rule" id="MF_00309"/>
    </source>
</evidence>
<evidence type="ECO:0000259" key="11">
    <source>
        <dbReference type="Pfam" id="PF16886"/>
    </source>
</evidence>
<evidence type="ECO:0000259" key="10">
    <source>
        <dbReference type="Pfam" id="PF02874"/>
    </source>
</evidence>
<dbReference type="PROSITE" id="PS00152">
    <property type="entry name" value="ATPASE_ALPHA_BETA"/>
    <property type="match status" value="1"/>
</dbReference>
<dbReference type="PANTHER" id="PTHR43607">
    <property type="entry name" value="V-TYPE PROTON ATPASE CATALYTIC SUBUNIT A"/>
    <property type="match status" value="1"/>
</dbReference>
<dbReference type="HAMAP" id="MF_00309">
    <property type="entry name" value="ATP_synth_A_arch"/>
    <property type="match status" value="1"/>
</dbReference>
<sequence length="628" mass="69743">MNQEISELNTINATARVVSVSDDVVTIETIGKGAGEVITPLVKNEVVFICPQKTPGSKQEKLKAEVLRVRGRRADVQVYEDTTGVAIGDPIEQSGEMLSVELGPGLLSQVYDGLQNPLHRLEAMNGRFLLRGEVAAALDRNAKWAFVAKRRVKDKLKPGDVLGTVQEGRFTHKIMLPFLLRGVHTIEWIQEGTFPVETVIARLRDEKGRLHEVSMLQRWPVRIPLPVNLIKNGSSERKFPTQPIITTLRLIDTFFPIAKGGTGCIPGPFGAGKTVLQNLISRYSDVDIVIVVACGERAGEVVETITEFPKLQDPHTGGTLMDRTIIICNTSSMPVAAREASIYTGVTLGEYYRQMGYEVLLIADSTSRWAQAMRETSGRLEEIPGEEAFPAYLESSIRNLYERAGVIRTNDNSEGSLTLIGTVSPAGGNFEEPVTQGTLNTVKTFLGLSYDRAYKRFYPAVDPLQSWSRYTEQLTPWFLENMGPSWLDGVAHINQLLIRGDEISRMMQVTGEEGVSQADFVTEQKATLVDMVYLQQDAFDDVDVSTDIERQKSSFSLLVKIVDTPMLFQSKADARRWFSRMTDTFKNLNYSPMSSEDHKKYSDQIASLLAEAIGKISAAEKPPKEVAE</sequence>
<evidence type="ECO:0000256" key="1">
    <source>
        <dbReference type="ARBA" id="ARBA00022448"/>
    </source>
</evidence>
<comment type="function">
    <text evidence="7 8">Produces ATP from ADP in the presence of a proton gradient across the membrane. The V-type alpha chain is a catalytic subunit.</text>
</comment>
<dbReference type="InterPro" id="IPR020003">
    <property type="entry name" value="ATPase_a/bsu_AS"/>
</dbReference>
<keyword evidence="3 8" id="KW-0067">ATP-binding</keyword>
<comment type="similarity">
    <text evidence="6">Belongs to the ATPase alpha/beta chains family. T3SS ATPase subfamily.</text>
</comment>
<dbReference type="PANTHER" id="PTHR43607:SF1">
    <property type="entry name" value="H(+)-TRANSPORTING TWO-SECTOR ATPASE"/>
    <property type="match status" value="1"/>
</dbReference>
<dbReference type="InterPro" id="IPR000194">
    <property type="entry name" value="ATPase_F1/V1/A1_a/bsu_nucl-bd"/>
</dbReference>
<evidence type="ECO:0000259" key="9">
    <source>
        <dbReference type="Pfam" id="PF00006"/>
    </source>
</evidence>
<dbReference type="GO" id="GO:0046933">
    <property type="term" value="F:proton-transporting ATP synthase activity, rotational mechanism"/>
    <property type="evidence" value="ECO:0007669"/>
    <property type="project" value="UniProtKB-UniRule"/>
</dbReference>
<evidence type="ECO:0000256" key="2">
    <source>
        <dbReference type="ARBA" id="ARBA00022741"/>
    </source>
</evidence>
<proteinExistence type="inferred from homology"/>
<dbReference type="CDD" id="cd01134">
    <property type="entry name" value="V_A-ATPase_A"/>
    <property type="match status" value="1"/>
</dbReference>
<dbReference type="GO" id="GO:0046961">
    <property type="term" value="F:proton-transporting ATPase activity, rotational mechanism"/>
    <property type="evidence" value="ECO:0007669"/>
    <property type="project" value="InterPro"/>
</dbReference>
<evidence type="ECO:0000313" key="14">
    <source>
        <dbReference type="Proteomes" id="UP000198623"/>
    </source>
</evidence>
<dbReference type="Gene3D" id="2.40.50.100">
    <property type="match status" value="1"/>
</dbReference>
<dbReference type="Gene3D" id="2.30.30.650">
    <property type="match status" value="1"/>
</dbReference>
<evidence type="ECO:0000256" key="6">
    <source>
        <dbReference type="ARBA" id="ARBA00024342"/>
    </source>
</evidence>
<keyword evidence="14" id="KW-1185">Reference proteome</keyword>
<keyword evidence="8" id="KW-0375">Hydrogen ion transport</keyword>
<dbReference type="Pfam" id="PF16886">
    <property type="entry name" value="ATP-synt_ab_Xtn"/>
    <property type="match status" value="1"/>
</dbReference>
<keyword evidence="4 8" id="KW-1278">Translocase</keyword>
<dbReference type="InterPro" id="IPR027417">
    <property type="entry name" value="P-loop_NTPase"/>
</dbReference>
<dbReference type="AlphaFoldDB" id="A0A1I2ME40"/>